<gene>
    <name evidence="1" type="ORF">CHIRRI_LOCUS5844</name>
</gene>
<sequence>MFGCFICSSVCLTLAAVFILKFMQYFILFVSLKFLLLFERHILEAYQVCNSIVAYCCKIKNTCIGRYVSLWCN</sequence>
<dbReference type="Proteomes" id="UP001153620">
    <property type="component" value="Chromosome 2"/>
</dbReference>
<proteinExistence type="predicted"/>
<organism evidence="1 2">
    <name type="scientific">Chironomus riparius</name>
    <dbReference type="NCBI Taxonomy" id="315576"/>
    <lineage>
        <taxon>Eukaryota</taxon>
        <taxon>Metazoa</taxon>
        <taxon>Ecdysozoa</taxon>
        <taxon>Arthropoda</taxon>
        <taxon>Hexapoda</taxon>
        <taxon>Insecta</taxon>
        <taxon>Pterygota</taxon>
        <taxon>Neoptera</taxon>
        <taxon>Endopterygota</taxon>
        <taxon>Diptera</taxon>
        <taxon>Nematocera</taxon>
        <taxon>Chironomoidea</taxon>
        <taxon>Chironomidae</taxon>
        <taxon>Chironominae</taxon>
        <taxon>Chironomus</taxon>
    </lineage>
</organism>
<evidence type="ECO:0000313" key="1">
    <source>
        <dbReference type="EMBL" id="CAG9802939.1"/>
    </source>
</evidence>
<reference evidence="1" key="2">
    <citation type="submission" date="2022-10" db="EMBL/GenBank/DDBJ databases">
        <authorList>
            <consortium name="ENA_rothamsted_submissions"/>
            <consortium name="culmorum"/>
            <person name="King R."/>
        </authorList>
    </citation>
    <scope>NUCLEOTIDE SEQUENCE</scope>
</reference>
<dbReference type="AlphaFoldDB" id="A0A9N9RT24"/>
<accession>A0A9N9RT24</accession>
<protein>
    <submittedName>
        <fullName evidence="1">Uncharacterized protein</fullName>
    </submittedName>
</protein>
<dbReference type="EMBL" id="OU895878">
    <property type="protein sequence ID" value="CAG9802939.1"/>
    <property type="molecule type" value="Genomic_DNA"/>
</dbReference>
<keyword evidence="2" id="KW-1185">Reference proteome</keyword>
<evidence type="ECO:0000313" key="2">
    <source>
        <dbReference type="Proteomes" id="UP001153620"/>
    </source>
</evidence>
<name>A0A9N9RT24_9DIPT</name>
<reference evidence="1" key="1">
    <citation type="submission" date="2022-01" db="EMBL/GenBank/DDBJ databases">
        <authorList>
            <person name="King R."/>
        </authorList>
    </citation>
    <scope>NUCLEOTIDE SEQUENCE</scope>
</reference>